<reference evidence="7 8" key="1">
    <citation type="submission" date="2019-06" db="EMBL/GenBank/DDBJ databases">
        <authorList>
            <person name="Petrone J.R."/>
            <person name="Munoz-Beristain A."/>
            <person name="Russell J.T."/>
            <person name="Rios-Glusberger P."/>
            <person name="Triplett E.W."/>
        </authorList>
    </citation>
    <scope>NUCLEOTIDE SEQUENCE [LARGE SCALE GENOMIC DNA]</scope>
    <source>
        <strain evidence="7">JRPAMB4</strain>
    </source>
</reference>
<dbReference type="EMBL" id="CP041245">
    <property type="protein sequence ID" value="QLK14076.1"/>
    <property type="molecule type" value="Genomic_DNA"/>
</dbReference>
<evidence type="ECO:0000256" key="2">
    <source>
        <dbReference type="ARBA" id="ARBA00022980"/>
    </source>
</evidence>
<dbReference type="SUPFAM" id="SSF74731">
    <property type="entry name" value="Ribosomal protein L20"/>
    <property type="match status" value="1"/>
</dbReference>
<dbReference type="Pfam" id="PF00453">
    <property type="entry name" value="Ribosomal_L20"/>
    <property type="match status" value="1"/>
</dbReference>
<name>A0AAE7G5W5_CARRU</name>
<dbReference type="GO" id="GO:0005840">
    <property type="term" value="C:ribosome"/>
    <property type="evidence" value="ECO:0007669"/>
    <property type="project" value="UniProtKB-KW"/>
</dbReference>
<dbReference type="GO" id="GO:1990904">
    <property type="term" value="C:ribonucleoprotein complex"/>
    <property type="evidence" value="ECO:0007669"/>
    <property type="project" value="UniProtKB-KW"/>
</dbReference>
<proteinExistence type="inferred from homology"/>
<dbReference type="Proteomes" id="UP000510930">
    <property type="component" value="Chromosome"/>
</dbReference>
<dbReference type="GO" id="GO:0019843">
    <property type="term" value="F:rRNA binding"/>
    <property type="evidence" value="ECO:0007669"/>
    <property type="project" value="InterPro"/>
</dbReference>
<dbReference type="InterPro" id="IPR035566">
    <property type="entry name" value="Ribosomal_protein_bL20_C"/>
</dbReference>
<keyword evidence="6" id="KW-0472">Membrane</keyword>
<dbReference type="InterPro" id="IPR005813">
    <property type="entry name" value="Ribosomal_bL20"/>
</dbReference>
<dbReference type="GO" id="GO:0006412">
    <property type="term" value="P:translation"/>
    <property type="evidence" value="ECO:0007669"/>
    <property type="project" value="InterPro"/>
</dbReference>
<dbReference type="RefSeq" id="WP_020915825.1">
    <property type="nucleotide sequence ID" value="NZ_CP012411.1"/>
</dbReference>
<evidence type="ECO:0000256" key="6">
    <source>
        <dbReference type="SAM" id="Phobius"/>
    </source>
</evidence>
<accession>A0AAE7G5W5</accession>
<organism evidence="7 8">
    <name type="scientific">Carsonella ruddii</name>
    <dbReference type="NCBI Taxonomy" id="114186"/>
    <lineage>
        <taxon>Bacteria</taxon>
        <taxon>Pseudomonadati</taxon>
        <taxon>Pseudomonadota</taxon>
        <taxon>Gammaproteobacteria</taxon>
        <taxon>Oceanospirillales</taxon>
        <taxon>Halomonadaceae</taxon>
        <taxon>Zymobacter group</taxon>
        <taxon>Candidatus Carsonella</taxon>
    </lineage>
</organism>
<keyword evidence="6" id="KW-1133">Transmembrane helix</keyword>
<evidence type="ECO:0000256" key="3">
    <source>
        <dbReference type="ARBA" id="ARBA00023274"/>
    </source>
</evidence>
<gene>
    <name evidence="7" type="ORF">FK493_00605</name>
</gene>
<comment type="similarity">
    <text evidence="1">Belongs to the bacterial ribosomal protein bL20 family.</text>
</comment>
<dbReference type="Gene3D" id="6.10.160.10">
    <property type="match status" value="1"/>
</dbReference>
<feature type="transmembrane region" description="Helical" evidence="6">
    <location>
        <begin position="62"/>
        <end position="83"/>
    </location>
</feature>
<keyword evidence="6" id="KW-0812">Transmembrane</keyword>
<evidence type="ECO:0000256" key="1">
    <source>
        <dbReference type="ARBA" id="ARBA00007698"/>
    </source>
</evidence>
<keyword evidence="2 7" id="KW-0689">Ribosomal protein</keyword>
<evidence type="ECO:0000313" key="8">
    <source>
        <dbReference type="Proteomes" id="UP000510930"/>
    </source>
</evidence>
<dbReference type="GO" id="GO:0003735">
    <property type="term" value="F:structural constituent of ribosome"/>
    <property type="evidence" value="ECO:0007669"/>
    <property type="project" value="InterPro"/>
</dbReference>
<sequence length="104" mass="12739">MARSSKSLQIKKRKKYTNFTKGFFGRKKNCFKLSKQYYLKSLNKRYISIKNKKRIFSEKKNILINFIFRIYYGISYNKLFFLLKSNYCKINKLKIIYILLKTTF</sequence>
<keyword evidence="3" id="KW-0687">Ribonucleoprotein</keyword>
<dbReference type="PRINTS" id="PR00062">
    <property type="entry name" value="RIBOSOMALL20"/>
</dbReference>
<evidence type="ECO:0000256" key="5">
    <source>
        <dbReference type="ARBA" id="ARBA00035482"/>
    </source>
</evidence>
<protein>
    <recommendedName>
        <fullName evidence="4">Large ribosomal subunit protein bL20</fullName>
    </recommendedName>
    <alternativeName>
        <fullName evidence="5">50S ribosomal protein L20</fullName>
    </alternativeName>
</protein>
<dbReference type="AlphaFoldDB" id="A0AAE7G5W5"/>
<evidence type="ECO:0000256" key="4">
    <source>
        <dbReference type="ARBA" id="ARBA00035172"/>
    </source>
</evidence>
<evidence type="ECO:0000313" key="7">
    <source>
        <dbReference type="EMBL" id="QLK14076.1"/>
    </source>
</evidence>